<dbReference type="Pfam" id="PF00534">
    <property type="entry name" value="Glycos_transf_1"/>
    <property type="match status" value="1"/>
</dbReference>
<evidence type="ECO:0000256" key="2">
    <source>
        <dbReference type="ARBA" id="ARBA00012536"/>
    </source>
</evidence>
<feature type="non-terminal residue" evidence="8">
    <location>
        <position position="1"/>
    </location>
</feature>
<dbReference type="InterPro" id="IPR044161">
    <property type="entry name" value="SPS"/>
</dbReference>
<dbReference type="NCBIfam" id="TIGR02471">
    <property type="entry name" value="sucr_syn_bact_C"/>
    <property type="match status" value="1"/>
</dbReference>
<dbReference type="Gene3D" id="3.40.50.1000">
    <property type="entry name" value="HAD superfamily/HAD-like"/>
    <property type="match status" value="1"/>
</dbReference>
<dbReference type="InterPro" id="IPR006380">
    <property type="entry name" value="SPP-like_dom"/>
</dbReference>
<dbReference type="InterPro" id="IPR023214">
    <property type="entry name" value="HAD_sf"/>
</dbReference>
<dbReference type="EC" id="2.4.1.14" evidence="2"/>
<evidence type="ECO:0000259" key="7">
    <source>
        <dbReference type="Pfam" id="PF05116"/>
    </source>
</evidence>
<dbReference type="EMBL" id="UOFV01000201">
    <property type="protein sequence ID" value="VAX00082.1"/>
    <property type="molecule type" value="Genomic_DNA"/>
</dbReference>
<protein>
    <recommendedName>
        <fullName evidence="2">sucrose-phosphate synthase</fullName>
        <ecNumber evidence="2">2.4.1.14</ecNumber>
    </recommendedName>
</protein>
<feature type="domain" description="Sucrose phosphatase-like" evidence="7">
    <location>
        <begin position="237"/>
        <end position="478"/>
    </location>
</feature>
<dbReference type="InterPro" id="IPR036412">
    <property type="entry name" value="HAD-like_sf"/>
</dbReference>
<dbReference type="Gene3D" id="3.40.50.2000">
    <property type="entry name" value="Glycogen Phosphorylase B"/>
    <property type="match status" value="1"/>
</dbReference>
<proteinExistence type="inferred from homology"/>
<dbReference type="SUPFAM" id="SSF53756">
    <property type="entry name" value="UDP-Glycosyltransferase/glycogen phosphorylase"/>
    <property type="match status" value="1"/>
</dbReference>
<dbReference type="InterPro" id="IPR001296">
    <property type="entry name" value="Glyco_trans_1"/>
</dbReference>
<dbReference type="SFLD" id="SFLDG01140">
    <property type="entry name" value="C2.B:_Phosphomannomutase_and_P"/>
    <property type="match status" value="1"/>
</dbReference>
<dbReference type="NCBIfam" id="TIGR01484">
    <property type="entry name" value="HAD-SF-IIB"/>
    <property type="match status" value="1"/>
</dbReference>
<keyword evidence="4" id="KW-0808">Transferase</keyword>
<dbReference type="GO" id="GO:0046524">
    <property type="term" value="F:sucrose-phosphate synthase activity"/>
    <property type="evidence" value="ECO:0007669"/>
    <property type="project" value="UniProtKB-EC"/>
</dbReference>
<comment type="catalytic activity">
    <reaction evidence="5">
        <text>beta-D-fructose 6-phosphate + UDP-alpha-D-glucose = sucrose 6(F)-phosphate + UDP + H(+)</text>
        <dbReference type="Rhea" id="RHEA:22172"/>
        <dbReference type="ChEBI" id="CHEBI:15378"/>
        <dbReference type="ChEBI" id="CHEBI:57634"/>
        <dbReference type="ChEBI" id="CHEBI:57723"/>
        <dbReference type="ChEBI" id="CHEBI:58223"/>
        <dbReference type="ChEBI" id="CHEBI:58885"/>
        <dbReference type="EC" id="2.4.1.14"/>
    </reaction>
</comment>
<sequence>TQESTSPMEAVLSRFLNKPKKPMVLAIARPDERKNLETLVRAFGENKALREIANLVIVAGNRDDISELDKGAREVLTQLLLLFDKYDLYGSAAYPKHHQSEHIEDLFRMAAKSKGVFVNPALTEPFGLTLIEAAACGLPIIATEDGGPRDIIDLCKNGVLIDPLDADALGNTILGALNNKRRWSQWSKNGLDGAHKYFSWESHADNYVGIIQRVIEKPRRANHQVSTRKKSRLPILDRILVCDIDNTLLGDDKALKALIKTLKDGRKLNAHHKIGLAFATGRKLESAQDVIKSENLPAPDFLITSVGSEIHYGHGMLEDYAWKQHVDYRWKPKELRKALVDIPGLKMQADSVQREHKISYFIDPKKAPTVRKIQAHLRHLDLHAKLIYSHGEFLDLLPVRASKGLAIRYLSIKWGLPPERILVAGDSGNDEDMLRGNTLGLVVGNYSPELARLKGRERVYFAESRFAWGILEGMAHYDFLGDIVIPGE</sequence>
<comment type="similarity">
    <text evidence="1">Belongs to the glycosyltransferase 1 family.</text>
</comment>
<gene>
    <name evidence="8" type="ORF">MNBD_GAMMA19-633</name>
</gene>
<name>A0A3B1A7M8_9ZZZZ</name>
<organism evidence="8">
    <name type="scientific">hydrothermal vent metagenome</name>
    <dbReference type="NCBI Taxonomy" id="652676"/>
    <lineage>
        <taxon>unclassified sequences</taxon>
        <taxon>metagenomes</taxon>
        <taxon>ecological metagenomes</taxon>
    </lineage>
</organism>
<feature type="domain" description="Glycosyl transferase family 1" evidence="6">
    <location>
        <begin position="17"/>
        <end position="190"/>
    </location>
</feature>
<dbReference type="AlphaFoldDB" id="A0A3B1A7M8"/>
<reference evidence="8" key="1">
    <citation type="submission" date="2018-06" db="EMBL/GenBank/DDBJ databases">
        <authorList>
            <person name="Zhirakovskaya E."/>
        </authorList>
    </citation>
    <scope>NUCLEOTIDE SEQUENCE</scope>
</reference>
<evidence type="ECO:0000256" key="5">
    <source>
        <dbReference type="ARBA" id="ARBA00047471"/>
    </source>
</evidence>
<keyword evidence="3" id="KW-0328">Glycosyltransferase</keyword>
<dbReference type="SUPFAM" id="SSF56784">
    <property type="entry name" value="HAD-like"/>
    <property type="match status" value="1"/>
</dbReference>
<evidence type="ECO:0000256" key="3">
    <source>
        <dbReference type="ARBA" id="ARBA00022676"/>
    </source>
</evidence>
<accession>A0A3B1A7M8</accession>
<evidence type="ECO:0000256" key="4">
    <source>
        <dbReference type="ARBA" id="ARBA00022679"/>
    </source>
</evidence>
<dbReference type="NCBIfam" id="TIGR01482">
    <property type="entry name" value="SPP-subfamily"/>
    <property type="match status" value="1"/>
</dbReference>
<dbReference type="Pfam" id="PF05116">
    <property type="entry name" value="S6PP"/>
    <property type="match status" value="1"/>
</dbReference>
<dbReference type="SFLD" id="SFLDG01141">
    <property type="entry name" value="C2.B.1:_Sucrose_Phosphatase_Li"/>
    <property type="match status" value="1"/>
</dbReference>
<evidence type="ECO:0000259" key="6">
    <source>
        <dbReference type="Pfam" id="PF00534"/>
    </source>
</evidence>
<evidence type="ECO:0000256" key="1">
    <source>
        <dbReference type="ARBA" id="ARBA00006530"/>
    </source>
</evidence>
<dbReference type="PANTHER" id="PTHR46039">
    <property type="entry name" value="SUCROSE-PHOSPHATE SYNTHASE 3-RELATED"/>
    <property type="match status" value="1"/>
</dbReference>
<evidence type="ECO:0000313" key="8">
    <source>
        <dbReference type="EMBL" id="VAX00082.1"/>
    </source>
</evidence>
<dbReference type="SFLD" id="SFLDS00003">
    <property type="entry name" value="Haloacid_Dehalogenase"/>
    <property type="match status" value="1"/>
</dbReference>
<dbReference type="InterPro" id="IPR012821">
    <property type="entry name" value="Sucrose_P_synth_Pase-like_dom"/>
</dbReference>
<dbReference type="InterPro" id="IPR006379">
    <property type="entry name" value="HAD-SF_hydro_IIB"/>
</dbReference>
<dbReference type="Gene3D" id="3.90.1070.10">
    <property type="match status" value="1"/>
</dbReference>
<dbReference type="PANTHER" id="PTHR46039:SF5">
    <property type="entry name" value="SUCROSE-PHOSPHATE SYNTHASE 3-RELATED"/>
    <property type="match status" value="1"/>
</dbReference>